<dbReference type="PANTHER" id="PTHR32467:SF90">
    <property type="entry name" value="AP2-LIKE ETHYLENE-RESPONSIVE TRANSCRIPTION FACTOR AIL1"/>
    <property type="match status" value="1"/>
</dbReference>
<keyword evidence="2" id="KW-0805">Transcription regulation</keyword>
<feature type="region of interest" description="Disordered" evidence="6">
    <location>
        <begin position="45"/>
        <end position="89"/>
    </location>
</feature>
<protein>
    <recommendedName>
        <fullName evidence="7">AP2/ERF domain-containing protein</fullName>
    </recommendedName>
</protein>
<dbReference type="PROSITE" id="PS51032">
    <property type="entry name" value="AP2_ERF"/>
    <property type="match status" value="2"/>
</dbReference>
<keyword evidence="5" id="KW-0539">Nucleus</keyword>
<gene>
    <name evidence="8" type="ORF">CSSPJE1EN2_LOCUS14878</name>
</gene>
<feature type="region of interest" description="Disordered" evidence="6">
    <location>
        <begin position="255"/>
        <end position="297"/>
    </location>
</feature>
<evidence type="ECO:0000259" key="7">
    <source>
        <dbReference type="PROSITE" id="PS51032"/>
    </source>
</evidence>
<evidence type="ECO:0000256" key="3">
    <source>
        <dbReference type="ARBA" id="ARBA00023125"/>
    </source>
</evidence>
<evidence type="ECO:0000256" key="5">
    <source>
        <dbReference type="ARBA" id="ARBA00023242"/>
    </source>
</evidence>
<comment type="subcellular location">
    <subcellularLocation>
        <location evidence="1">Nucleus</location>
    </subcellularLocation>
</comment>
<feature type="domain" description="AP2/ERF" evidence="7">
    <location>
        <begin position="403"/>
        <end position="461"/>
    </location>
</feature>
<evidence type="ECO:0000256" key="1">
    <source>
        <dbReference type="ARBA" id="ARBA00004123"/>
    </source>
</evidence>
<evidence type="ECO:0000256" key="2">
    <source>
        <dbReference type="ARBA" id="ARBA00023015"/>
    </source>
</evidence>
<accession>A0ABP1BAK9</accession>
<feature type="domain" description="AP2/ERF" evidence="7">
    <location>
        <begin position="304"/>
        <end position="367"/>
    </location>
</feature>
<feature type="compositionally biased region" description="Low complexity" evidence="6">
    <location>
        <begin position="148"/>
        <end position="163"/>
    </location>
</feature>
<feature type="region of interest" description="Disordered" evidence="6">
    <location>
        <begin position="556"/>
        <end position="576"/>
    </location>
</feature>
<feature type="compositionally biased region" description="Basic and acidic residues" evidence="6">
    <location>
        <begin position="49"/>
        <end position="60"/>
    </location>
</feature>
<feature type="compositionally biased region" description="Low complexity" evidence="6">
    <location>
        <begin position="273"/>
        <end position="290"/>
    </location>
</feature>
<dbReference type="PRINTS" id="PR00367">
    <property type="entry name" value="ETHRSPELEMNT"/>
</dbReference>
<dbReference type="InterPro" id="IPR001471">
    <property type="entry name" value="AP2/ERF_dom"/>
</dbReference>
<name>A0ABP1BAK9_9BRYO</name>
<evidence type="ECO:0000313" key="9">
    <source>
        <dbReference type="Proteomes" id="UP001497522"/>
    </source>
</evidence>
<sequence>MFCLSTQHPSNVVACPNTIHPVMHGHPSDDHESLCIMEALSRSQNSAETRVDGPKLEDFLGGKSLGGQYSDQHDHHHSHHHQQQQQQQLEGLYYNAAAASFQESQTRINNHCYETAVNEQQQQQLQENNLLAQSRSHLHAQNLLQRALDQQQQQQQSDCNSLQSRPHESSSSPGLKSWLRHQADADSKLAAAAAAAAVGPQASVARHSSGLSAPLVSWQPLSLSMSAGSSHVTDHTTMDHHLVLPGHHHVAAQTSPQAAAPVSEPRKRGTGRMGAAAASAAGGKDGSGPSPRKSIDTFGQRTSVYRGVTRHRWTGRYEAHLWDNSCRKEGQTRKGRQGGYDKEDKAARAYDLAALKYWGPSTTINFPLSTYEAELELMKNMTRQEYVASLRRKSSGFSRGASAYRGVTRHHQHGRWQARIGRVAGNKDLYLGTYSTQEEAAEAYDMAAIKFRGVNAVTNFDMSRYDPQKIHAAAINGQHGQEISFKCNKLPADEKLLITELSSTPSSDAVIRVQDENHRIMSSSLATGAPGSRLELMSIDQDQLVSANLNSYVNMESPKNSVGESEEASSKNSTFDRVLPGDLSRNVLFSSATTSTVKMNHSYNANSMSTWIGISNPLTMPTLAGRAANLSHMGSGPIFAHSWTE</sequence>
<dbReference type="Pfam" id="PF00847">
    <property type="entry name" value="AP2"/>
    <property type="match status" value="1"/>
</dbReference>
<keyword evidence="9" id="KW-1185">Reference proteome</keyword>
<evidence type="ECO:0000313" key="8">
    <source>
        <dbReference type="EMBL" id="CAK9872281.1"/>
    </source>
</evidence>
<dbReference type="SMART" id="SM00380">
    <property type="entry name" value="AP2"/>
    <property type="match status" value="2"/>
</dbReference>
<proteinExistence type="predicted"/>
<dbReference type="CDD" id="cd00018">
    <property type="entry name" value="AP2"/>
    <property type="match status" value="2"/>
</dbReference>
<organism evidence="8 9">
    <name type="scientific">Sphagnum jensenii</name>
    <dbReference type="NCBI Taxonomy" id="128206"/>
    <lineage>
        <taxon>Eukaryota</taxon>
        <taxon>Viridiplantae</taxon>
        <taxon>Streptophyta</taxon>
        <taxon>Embryophyta</taxon>
        <taxon>Bryophyta</taxon>
        <taxon>Sphagnophytina</taxon>
        <taxon>Sphagnopsida</taxon>
        <taxon>Sphagnales</taxon>
        <taxon>Sphagnaceae</taxon>
        <taxon>Sphagnum</taxon>
    </lineage>
</organism>
<dbReference type="InterPro" id="IPR036955">
    <property type="entry name" value="AP2/ERF_dom_sf"/>
</dbReference>
<reference evidence="8 9" key="1">
    <citation type="submission" date="2024-03" db="EMBL/GenBank/DDBJ databases">
        <authorList>
            <consortium name="ELIXIR-Norway"/>
            <consortium name="Elixir Norway"/>
        </authorList>
    </citation>
    <scope>NUCLEOTIDE SEQUENCE [LARGE SCALE GENOMIC DNA]</scope>
</reference>
<dbReference type="PANTHER" id="PTHR32467">
    <property type="entry name" value="AP2-LIKE ETHYLENE-RESPONSIVE TRANSCRIPTION FACTOR"/>
    <property type="match status" value="1"/>
</dbReference>
<feature type="region of interest" description="Disordered" evidence="6">
    <location>
        <begin position="148"/>
        <end position="175"/>
    </location>
</feature>
<evidence type="ECO:0000256" key="4">
    <source>
        <dbReference type="ARBA" id="ARBA00023163"/>
    </source>
</evidence>
<dbReference type="Gene3D" id="3.30.730.10">
    <property type="entry name" value="AP2/ERF domain"/>
    <property type="match status" value="2"/>
</dbReference>
<keyword evidence="4" id="KW-0804">Transcription</keyword>
<keyword evidence="3" id="KW-0238">DNA-binding</keyword>
<dbReference type="InterPro" id="IPR016177">
    <property type="entry name" value="DNA-bd_dom_sf"/>
</dbReference>
<evidence type="ECO:0000256" key="6">
    <source>
        <dbReference type="SAM" id="MobiDB-lite"/>
    </source>
</evidence>
<dbReference type="EMBL" id="OZ023703">
    <property type="protein sequence ID" value="CAK9872281.1"/>
    <property type="molecule type" value="Genomic_DNA"/>
</dbReference>
<dbReference type="SUPFAM" id="SSF54171">
    <property type="entry name" value="DNA-binding domain"/>
    <property type="match status" value="2"/>
</dbReference>
<dbReference type="Proteomes" id="UP001497522">
    <property type="component" value="Chromosome 2"/>
</dbReference>